<feature type="domain" description="Flavoprotein" evidence="8">
    <location>
        <begin position="7"/>
        <end position="178"/>
    </location>
</feature>
<dbReference type="InterPro" id="IPR036551">
    <property type="entry name" value="Flavin_trans-like"/>
</dbReference>
<gene>
    <name evidence="7" type="primary">ubiX</name>
    <name evidence="9" type="ORF">PG1C_11230</name>
</gene>
<dbReference type="Pfam" id="PF02441">
    <property type="entry name" value="Flavoprotein"/>
    <property type="match status" value="1"/>
</dbReference>
<dbReference type="EC" id="2.5.1.129" evidence="7"/>
<name>A0A0C5JAT9_9PROT</name>
<comment type="catalytic activity">
    <reaction evidence="5 7">
        <text>dimethylallyl phosphate + FMNH2 = prenylated FMNH2 + phosphate</text>
        <dbReference type="Rhea" id="RHEA:37743"/>
        <dbReference type="ChEBI" id="CHEBI:43474"/>
        <dbReference type="ChEBI" id="CHEBI:57618"/>
        <dbReference type="ChEBI" id="CHEBI:87467"/>
        <dbReference type="ChEBI" id="CHEBI:88052"/>
        <dbReference type="EC" id="2.5.1.129"/>
    </reaction>
</comment>
<evidence type="ECO:0000259" key="8">
    <source>
        <dbReference type="Pfam" id="PF02441"/>
    </source>
</evidence>
<keyword evidence="3 7" id="KW-0288">FMN</keyword>
<accession>A0A0C5JAT9</accession>
<dbReference type="InterPro" id="IPR004507">
    <property type="entry name" value="UbiX-like"/>
</dbReference>
<feature type="binding site" evidence="7">
    <location>
        <begin position="92"/>
        <end position="95"/>
    </location>
    <ligand>
        <name>FMN</name>
        <dbReference type="ChEBI" id="CHEBI:58210"/>
    </ligand>
</feature>
<dbReference type="PATRIC" id="fig|1565605.3.peg.2386"/>
<sequence>MSFPPQRLVIAVSGASGSLLGLRLLQLLHRVAGWETHLVLSSAAVLTAKLELNETRETFEALATQVHSNKDIGASIASGSFRTAGMVVIPCSMNTLSSIANGASSNLITRAADVTLKERRKLVLVTREAPLNLIHLRNMTLATEAGAIIMPPVPSFYLGPCSLDDAVTQVVGRVLDQFNIDVPGIKRWQGSAQE</sequence>
<evidence type="ECO:0000256" key="6">
    <source>
        <dbReference type="ARBA" id="ARBA00060793"/>
    </source>
</evidence>
<dbReference type="NCBIfam" id="TIGR00421">
    <property type="entry name" value="ubiX_pad"/>
    <property type="match status" value="1"/>
</dbReference>
<dbReference type="KEGG" id="rbu:PG1C_11230"/>
<feature type="binding site" evidence="7">
    <location>
        <position position="127"/>
    </location>
    <ligand>
        <name>FMN</name>
        <dbReference type="ChEBI" id="CHEBI:58210"/>
    </ligand>
</feature>
<reference evidence="9 10" key="1">
    <citation type="journal article" date="2015" name="Genome Announc.">
        <title>Complete Genome Sequence of a Novel Bacterium within the Family Rhodocyclaceae That Degrades Polycyclic Aromatic Hydrocarbons.</title>
        <authorList>
            <person name="Singleton D.R."/>
            <person name="Dickey A.N."/>
            <person name="Scholl E.H."/>
            <person name="Wright F.A."/>
            <person name="Aitken M.D."/>
        </authorList>
    </citation>
    <scope>NUCLEOTIDE SEQUENCE [LARGE SCALE GENOMIC DNA]</scope>
    <source>
        <strain evidence="10">PG1-Ca6</strain>
    </source>
</reference>
<dbReference type="STRING" id="1565605.PG1C_11230"/>
<dbReference type="GO" id="GO:0106141">
    <property type="term" value="F:flavin prenyltransferase activity"/>
    <property type="evidence" value="ECO:0007669"/>
    <property type="project" value="UniProtKB-EC"/>
</dbReference>
<keyword evidence="9" id="KW-0456">Lyase</keyword>
<evidence type="ECO:0000256" key="4">
    <source>
        <dbReference type="ARBA" id="ARBA00022679"/>
    </source>
</evidence>
<dbReference type="InterPro" id="IPR003382">
    <property type="entry name" value="Flavoprotein"/>
</dbReference>
<dbReference type="Proteomes" id="UP000061603">
    <property type="component" value="Chromosome"/>
</dbReference>
<comment type="similarity">
    <text evidence="6 7">Belongs to the UbiX/PAD1 family.</text>
</comment>
<keyword evidence="1 7" id="KW-0637">Prenyltransferase</keyword>
<comment type="function">
    <text evidence="7">Flavin prenyltransferase that catalyzes the synthesis of the prenylated FMN cofactor (prenyl-FMN) for 4-hydroxy-3-polyprenylbenzoic acid decarboxylase UbiD. The prenyltransferase is metal-independent and links a dimethylallyl moiety from dimethylallyl monophosphate (DMAP) to the flavin N5 and C6 atoms of FMN.</text>
</comment>
<dbReference type="NCBIfam" id="NF004685">
    <property type="entry name" value="PRK06029.1"/>
    <property type="match status" value="1"/>
</dbReference>
<dbReference type="RefSeq" id="WP_202634892.1">
    <property type="nucleotide sequence ID" value="NZ_CP010554.1"/>
</dbReference>
<evidence type="ECO:0000313" key="10">
    <source>
        <dbReference type="Proteomes" id="UP000061603"/>
    </source>
</evidence>
<dbReference type="HOGENOM" id="CLU_074522_0_1_4"/>
<keyword evidence="4 7" id="KW-0808">Transferase</keyword>
<dbReference type="Gene3D" id="3.40.50.1950">
    <property type="entry name" value="Flavin prenyltransferase-like"/>
    <property type="match status" value="1"/>
</dbReference>
<comment type="caution">
    <text evidence="7">Lacks conserved residue(s) required for the propagation of feature annotation.</text>
</comment>
<dbReference type="PANTHER" id="PTHR43374:SF1">
    <property type="entry name" value="FLAVIN PRENYLTRANSFERASE PAD1, MITOCHONDRIAL"/>
    <property type="match status" value="1"/>
</dbReference>
<dbReference type="EMBL" id="CP010554">
    <property type="protein sequence ID" value="AJP48849.1"/>
    <property type="molecule type" value="Genomic_DNA"/>
</dbReference>
<dbReference type="GO" id="GO:0016831">
    <property type="term" value="F:carboxy-lyase activity"/>
    <property type="evidence" value="ECO:0007669"/>
    <property type="project" value="TreeGrafter"/>
</dbReference>
<dbReference type="AlphaFoldDB" id="A0A0C5JAT9"/>
<evidence type="ECO:0000256" key="3">
    <source>
        <dbReference type="ARBA" id="ARBA00022643"/>
    </source>
</evidence>
<feature type="binding site" evidence="7">
    <location>
        <position position="173"/>
    </location>
    <ligand>
        <name>dimethylallyl phosphate</name>
        <dbReference type="ChEBI" id="CHEBI:88052"/>
    </ligand>
</feature>
<proteinExistence type="inferred from homology"/>
<evidence type="ECO:0000256" key="7">
    <source>
        <dbReference type="HAMAP-Rule" id="MF_01984"/>
    </source>
</evidence>
<feature type="binding site" evidence="7">
    <location>
        <position position="41"/>
    </location>
    <ligand>
        <name>FMN</name>
        <dbReference type="ChEBI" id="CHEBI:58210"/>
    </ligand>
</feature>
<protein>
    <recommendedName>
        <fullName evidence="7">Flavin prenyltransferase UbiX</fullName>
        <ecNumber evidence="7">2.5.1.129</ecNumber>
    </recommendedName>
</protein>
<keyword evidence="2 7" id="KW-0285">Flavoprotein</keyword>
<organism evidence="9 10">
    <name type="scientific">Rugosibacter aromaticivorans</name>
    <dbReference type="NCBI Taxonomy" id="1565605"/>
    <lineage>
        <taxon>Bacteria</taxon>
        <taxon>Pseudomonadati</taxon>
        <taxon>Pseudomonadota</taxon>
        <taxon>Betaproteobacteria</taxon>
        <taxon>Nitrosomonadales</taxon>
        <taxon>Sterolibacteriaceae</taxon>
        <taxon>Rugosibacter</taxon>
    </lineage>
</organism>
<dbReference type="FunFam" id="3.40.50.1950:FF:000001">
    <property type="entry name" value="Flavin prenyltransferase UbiX"/>
    <property type="match status" value="1"/>
</dbReference>
<keyword evidence="10" id="KW-1185">Reference proteome</keyword>
<dbReference type="HAMAP" id="MF_01984">
    <property type="entry name" value="ubiX_pad"/>
    <property type="match status" value="1"/>
</dbReference>
<evidence type="ECO:0000313" key="9">
    <source>
        <dbReference type="EMBL" id="AJP48849.1"/>
    </source>
</evidence>
<evidence type="ECO:0000256" key="2">
    <source>
        <dbReference type="ARBA" id="ARBA00022630"/>
    </source>
</evidence>
<dbReference type="SUPFAM" id="SSF52507">
    <property type="entry name" value="Homo-oligomeric flavin-containing Cys decarboxylases, HFCD"/>
    <property type="match status" value="1"/>
</dbReference>
<evidence type="ECO:0000256" key="5">
    <source>
        <dbReference type="ARBA" id="ARBA00050612"/>
    </source>
</evidence>
<dbReference type="PANTHER" id="PTHR43374">
    <property type="entry name" value="FLAVIN PRENYLTRANSFERASE"/>
    <property type="match status" value="1"/>
</dbReference>
<evidence type="ECO:0000256" key="1">
    <source>
        <dbReference type="ARBA" id="ARBA00022602"/>
    </source>
</evidence>
<feature type="binding site" evidence="7">
    <location>
        <position position="157"/>
    </location>
    <ligand>
        <name>dimethylallyl phosphate</name>
        <dbReference type="ChEBI" id="CHEBI:88052"/>
    </ligand>
</feature>
<feature type="binding site" evidence="7">
    <location>
        <begin position="14"/>
        <end position="16"/>
    </location>
    <ligand>
        <name>FMN</name>
        <dbReference type="ChEBI" id="CHEBI:58210"/>
    </ligand>
</feature>